<accession>A0A1I7Y2S6</accession>
<dbReference type="Proteomes" id="UP000095287">
    <property type="component" value="Unplaced"/>
</dbReference>
<dbReference type="WBParaSite" id="L893_g12150.t1">
    <property type="protein sequence ID" value="L893_g12150.t1"/>
    <property type="gene ID" value="L893_g12150"/>
</dbReference>
<evidence type="ECO:0000313" key="1">
    <source>
        <dbReference type="Proteomes" id="UP000095287"/>
    </source>
</evidence>
<protein>
    <submittedName>
        <fullName evidence="2">ABC transporter ATP-binding protein</fullName>
    </submittedName>
</protein>
<dbReference type="AlphaFoldDB" id="A0A1I7Y2S6"/>
<organism evidence="1 2">
    <name type="scientific">Steinernema glaseri</name>
    <dbReference type="NCBI Taxonomy" id="37863"/>
    <lineage>
        <taxon>Eukaryota</taxon>
        <taxon>Metazoa</taxon>
        <taxon>Ecdysozoa</taxon>
        <taxon>Nematoda</taxon>
        <taxon>Chromadorea</taxon>
        <taxon>Rhabditida</taxon>
        <taxon>Tylenchina</taxon>
        <taxon>Panagrolaimomorpha</taxon>
        <taxon>Strongyloidoidea</taxon>
        <taxon>Steinernematidae</taxon>
        <taxon>Steinernema</taxon>
    </lineage>
</organism>
<name>A0A1I7Y2S6_9BILA</name>
<evidence type="ECO:0000313" key="2">
    <source>
        <dbReference type="WBParaSite" id="L893_g12150.t1"/>
    </source>
</evidence>
<reference evidence="2" key="1">
    <citation type="submission" date="2016-11" db="UniProtKB">
        <authorList>
            <consortium name="WormBaseParasite"/>
        </authorList>
    </citation>
    <scope>IDENTIFICATION</scope>
</reference>
<sequence length="148" mass="15068">GRAQAGVMGEMADGLVGQVMAFVEHVDGVARVGQHGAAAQGQGLWPAVAVAVPFVAGQLLDHAGEQLLTGLVHLDAKALLLEQLRGGGLGVAFLQQQVELGQAQVATTPLGQGEAEVQAAVAHQVRQVLEHDLFLQGHGGGGDHQALA</sequence>
<keyword evidence="1" id="KW-1185">Reference proteome</keyword>
<proteinExistence type="predicted"/>